<dbReference type="Gene3D" id="2.40.170.20">
    <property type="entry name" value="TonB-dependent receptor, beta-barrel domain"/>
    <property type="match status" value="1"/>
</dbReference>
<organism evidence="6 7">
    <name type="scientific">Algoriphagus ornithinivorans</name>
    <dbReference type="NCBI Taxonomy" id="226506"/>
    <lineage>
        <taxon>Bacteria</taxon>
        <taxon>Pseudomonadati</taxon>
        <taxon>Bacteroidota</taxon>
        <taxon>Cytophagia</taxon>
        <taxon>Cytophagales</taxon>
        <taxon>Cyclobacteriaceae</taxon>
        <taxon>Algoriphagus</taxon>
    </lineage>
</organism>
<dbReference type="InterPro" id="IPR036942">
    <property type="entry name" value="Beta-barrel_TonB_sf"/>
</dbReference>
<keyword evidence="6" id="KW-0378">Hydrolase</keyword>
<keyword evidence="7" id="KW-1185">Reference proteome</keyword>
<dbReference type="EMBL" id="FOVW01000009">
    <property type="protein sequence ID" value="SFO60431.1"/>
    <property type="molecule type" value="Genomic_DNA"/>
</dbReference>
<dbReference type="InterPro" id="IPR057601">
    <property type="entry name" value="Oar-like_b-barrel"/>
</dbReference>
<feature type="domain" description="TonB-dependent transporter Oar-like beta-barrel" evidence="5">
    <location>
        <begin position="241"/>
        <end position="305"/>
    </location>
</feature>
<dbReference type="SUPFAM" id="SSF49464">
    <property type="entry name" value="Carboxypeptidase regulatory domain-like"/>
    <property type="match status" value="1"/>
</dbReference>
<name>A0A1I5IJW6_9BACT</name>
<feature type="domain" description="TonB-dependent transporter Oar-like beta-barrel" evidence="5">
    <location>
        <begin position="358"/>
        <end position="1019"/>
    </location>
</feature>
<dbReference type="Proteomes" id="UP000199564">
    <property type="component" value="Unassembled WGS sequence"/>
</dbReference>
<comment type="subcellular location">
    <subcellularLocation>
        <location evidence="1">Cell outer membrane</location>
    </subcellularLocation>
</comment>
<dbReference type="Gene3D" id="2.60.40.1120">
    <property type="entry name" value="Carboxypeptidase-like, regulatory domain"/>
    <property type="match status" value="1"/>
</dbReference>
<dbReference type="GO" id="GO:0009279">
    <property type="term" value="C:cell outer membrane"/>
    <property type="evidence" value="ECO:0007669"/>
    <property type="project" value="UniProtKB-SubCell"/>
</dbReference>
<dbReference type="STRING" id="226506.SAMN04488519_10917"/>
<keyword evidence="6" id="KW-0121">Carboxypeptidase</keyword>
<feature type="chain" id="PRO_5011572966" evidence="4">
    <location>
        <begin position="30"/>
        <end position="1060"/>
    </location>
</feature>
<proteinExistence type="predicted"/>
<dbReference type="Pfam" id="PF13620">
    <property type="entry name" value="CarboxypepD_reg"/>
    <property type="match status" value="1"/>
</dbReference>
<keyword evidence="3" id="KW-0998">Cell outer membrane</keyword>
<dbReference type="GO" id="GO:0004180">
    <property type="term" value="F:carboxypeptidase activity"/>
    <property type="evidence" value="ECO:0007669"/>
    <property type="project" value="UniProtKB-KW"/>
</dbReference>
<evidence type="ECO:0000256" key="3">
    <source>
        <dbReference type="ARBA" id="ARBA00023237"/>
    </source>
</evidence>
<protein>
    <submittedName>
        <fullName evidence="6">Carboxypeptidase regulatory-like domain-containing protein</fullName>
    </submittedName>
</protein>
<dbReference type="Pfam" id="PF25183">
    <property type="entry name" value="OMP_b-brl_4"/>
    <property type="match status" value="2"/>
</dbReference>
<evidence type="ECO:0000256" key="2">
    <source>
        <dbReference type="ARBA" id="ARBA00023136"/>
    </source>
</evidence>
<keyword evidence="4" id="KW-0732">Signal</keyword>
<dbReference type="InterPro" id="IPR008969">
    <property type="entry name" value="CarboxyPept-like_regulatory"/>
</dbReference>
<gene>
    <name evidence="6" type="ORF">SAMN04488519_10917</name>
</gene>
<evidence type="ECO:0000256" key="4">
    <source>
        <dbReference type="SAM" id="SignalP"/>
    </source>
</evidence>
<evidence type="ECO:0000313" key="7">
    <source>
        <dbReference type="Proteomes" id="UP000199564"/>
    </source>
</evidence>
<dbReference type="AlphaFoldDB" id="A0A1I5IJW6"/>
<reference evidence="7" key="1">
    <citation type="submission" date="2016-10" db="EMBL/GenBank/DDBJ databases">
        <authorList>
            <person name="Varghese N."/>
            <person name="Submissions S."/>
        </authorList>
    </citation>
    <scope>NUCLEOTIDE SEQUENCE [LARGE SCALE GENOMIC DNA]</scope>
    <source>
        <strain evidence="7">DSM 15282</strain>
    </source>
</reference>
<keyword evidence="6" id="KW-0645">Protease</keyword>
<dbReference type="SUPFAM" id="SSF56935">
    <property type="entry name" value="Porins"/>
    <property type="match status" value="1"/>
</dbReference>
<keyword evidence="2" id="KW-0472">Membrane</keyword>
<evidence type="ECO:0000259" key="5">
    <source>
        <dbReference type="Pfam" id="PF25183"/>
    </source>
</evidence>
<sequence length="1060" mass="118375">MIQNFTSKNWIKGLLSTFFLLAFTWQVWAQATNASITGVVKDDQGLPLIGATVQVENQSTGFKAYSITTESGAFNFQQLPLGKPYTVTVSFIGYNTKSRTGYELNQGDRINLDFKLDMGSTELSEVIVSGNNLDNEIEKLGGITSINSTQIKNLPTEGRNFTNLTALSPLQGGGNNNLAGQRSTGTNITVDGVNARNQLTNGEIGRGPYTVSIEAIREFEVVTNSYDVTQGRQAGGALNAVTKAGTNELSGSAFLYHRNDRLASQFDIRGNDREQDFYNSQWGFSLGGPIIKNKAHFFVTFDRQDAGEPVFITDINSADDERRLGVTRDTLQKALDIVRRLYGVSDLQQVGEFGRKTVANTIFARVDWQLNDRNKLTIRNNYTDWKNPLSVSDNSNINIAEVYGDFESRENSFLASLRSVVNPTTTNELKLQYQHAERAFFPNAQLPVSNIPRGIVRITSPFPTESNPNATQTRTFQFGGQRFIPETNLENQLHLVNTTYMTKGKYQLTFGTDNMFTYLETLLSNEQNGRFFFDNLQDLENMKPSRFAREVPLKGLPIVKQTVLDLSAFAQVEFEAFKNVQTVFGIRYDVTAFMNGAAYNPTLENELGIDSSVKPADWNNIQPRLQMTWNVGGKNKDILKFGAGLFSAQPHYYAQVNNIQNSGVMLAAVDVTGDLVPTPDFNSYRNDPSTVPGVPEGAQTISTINAVASDFQVPSTFKANLNYNKYLNDRVRVGLNLLYTRTFNNYVYLERNLVDEPYFRLSYEANRGVFVPANTITNRGQTDWLNSRKSENLGRVLELNSDGLAYQYALVLDLGTRIGKDGYLNASYTFNQARDNSSYNCCVANTSTFLPVVDDSRALNWAYSDYHFKDKLVINAASPTWKGFVFGASLIGIGGTRYSFLVTNGSLQGDFPLNNALAYVFDPNDPSTPENIRQGINGILEDPNTSESTKKYLRESFGKVAERNGGENPFAATLDLRILKQIKIINQQRLELSADIFNFANMLNREWGVDNNLSRSRNLLRIQGFDQATQNYIYNVESGVGTQPINGTPWRVQVGLRYSF</sequence>
<accession>A0A1I5IJW6</accession>
<feature type="signal peptide" evidence="4">
    <location>
        <begin position="1"/>
        <end position="29"/>
    </location>
</feature>
<evidence type="ECO:0000256" key="1">
    <source>
        <dbReference type="ARBA" id="ARBA00004442"/>
    </source>
</evidence>
<evidence type="ECO:0000313" key="6">
    <source>
        <dbReference type="EMBL" id="SFO60431.1"/>
    </source>
</evidence>